<dbReference type="GO" id="GO:0047372">
    <property type="term" value="F:monoacylglycerol lipase activity"/>
    <property type="evidence" value="ECO:0007669"/>
    <property type="project" value="TreeGrafter"/>
</dbReference>
<evidence type="ECO:0000313" key="4">
    <source>
        <dbReference type="EMBL" id="TID30893.1"/>
    </source>
</evidence>
<dbReference type="AlphaFoldDB" id="A0A4T0X6D9"/>
<evidence type="ECO:0000313" key="5">
    <source>
        <dbReference type="Proteomes" id="UP000307173"/>
    </source>
</evidence>
<evidence type="ECO:0000259" key="3">
    <source>
        <dbReference type="Pfam" id="PF00561"/>
    </source>
</evidence>
<dbReference type="InterPro" id="IPR000073">
    <property type="entry name" value="AB_hydrolase_1"/>
</dbReference>
<accession>A0A4T0X6D9</accession>
<dbReference type="SUPFAM" id="SSF53474">
    <property type="entry name" value="alpha/beta-Hydrolases"/>
    <property type="match status" value="1"/>
</dbReference>
<dbReference type="PANTHER" id="PTHR10794">
    <property type="entry name" value="ABHYDROLASE DOMAIN-CONTAINING PROTEIN"/>
    <property type="match status" value="1"/>
</dbReference>
<dbReference type="PANTHER" id="PTHR10794:SF44">
    <property type="entry name" value="MEDIUM-CHAIN FATTY ACID ETHYL ESTER SYNTHASE_ESTERASE 1-RELATED"/>
    <property type="match status" value="1"/>
</dbReference>
<feature type="active site" description="Charge relay system" evidence="2">
    <location>
        <position position="390"/>
    </location>
</feature>
<proteinExistence type="inferred from homology"/>
<evidence type="ECO:0000256" key="1">
    <source>
        <dbReference type="ARBA" id="ARBA00010884"/>
    </source>
</evidence>
<comment type="caution">
    <text evidence="4">The sequence shown here is derived from an EMBL/GenBank/DDBJ whole genome shotgun (WGS) entry which is preliminary data.</text>
</comment>
<keyword evidence="5" id="KW-1185">Reference proteome</keyword>
<dbReference type="Pfam" id="PF00561">
    <property type="entry name" value="Abhydrolase_1"/>
    <property type="match status" value="1"/>
</dbReference>
<dbReference type="Proteomes" id="UP000307173">
    <property type="component" value="Unassembled WGS sequence"/>
</dbReference>
<dbReference type="GO" id="GO:0008126">
    <property type="term" value="F:acetylesterase activity"/>
    <property type="evidence" value="ECO:0007669"/>
    <property type="project" value="TreeGrafter"/>
</dbReference>
<feature type="domain" description="AB hydrolase-1" evidence="3">
    <location>
        <begin position="174"/>
        <end position="422"/>
    </location>
</feature>
<evidence type="ECO:0000256" key="2">
    <source>
        <dbReference type="PIRSR" id="PIRSR005211-1"/>
    </source>
</evidence>
<dbReference type="GO" id="GO:0051793">
    <property type="term" value="P:medium-chain fatty acid catabolic process"/>
    <property type="evidence" value="ECO:0007669"/>
    <property type="project" value="TreeGrafter"/>
</dbReference>
<feature type="active site" description="Charge relay system" evidence="2">
    <location>
        <position position="418"/>
    </location>
</feature>
<dbReference type="OrthoDB" id="5954035at2759"/>
<dbReference type="PIRSF" id="PIRSF005211">
    <property type="entry name" value="Ab_hydro_YheT"/>
    <property type="match status" value="1"/>
</dbReference>
<sequence length="466" mass="53456">MLPNWGFRNTVHAYHSDKSIDIPLKNVSSSSDSPKGKISLTDLVRTRVPQITDNAKHTLMPYLFNGTLQTLYTFKADFHKLYPVYFARQIIEISDSDVANSKPHFEHLHAGQFTIDIVVDAPIEELDPVVFKEKYTQTLPDGYPRLHPRCRYYTKDELDTVFDSWKSDNKPVSIIVPGLAGGIQEAPVRATCHRLHNDGHHVIVLNQRGASRSKITTPYLYTGLDTDDIKYVLQNFHRTLSDELGLRRQFHAIGYSFGGLQIMNYLAKEGKNSQLTSAVTVSAPWDLNESMEHIRSSISGRYFFDPAVRFFLLKMVKSNMSALAERPDIFTEENYNALKRRMRSAAEFDDQYTCKLVGIPSGRLYYYAASPAPKIFNIRTPVLVLNSLDDPMISTDYPWLDVQKHPWIYMATADLGGHYSFIQSNGEFWFPKVIEQWITAWSETAVQTPHDVDDHDWDIKFNFKLK</sequence>
<protein>
    <recommendedName>
        <fullName evidence="3">AB hydrolase-1 domain-containing protein</fullName>
    </recommendedName>
</protein>
<dbReference type="InterPro" id="IPR029058">
    <property type="entry name" value="AB_hydrolase_fold"/>
</dbReference>
<name>A0A4T0X6D9_9ASCO</name>
<dbReference type="GO" id="GO:0051792">
    <property type="term" value="P:medium-chain fatty acid biosynthetic process"/>
    <property type="evidence" value="ECO:0007669"/>
    <property type="project" value="TreeGrafter"/>
</dbReference>
<reference evidence="4 5" key="1">
    <citation type="journal article" date="2019" name="Front. Genet.">
        <title>Whole-Genome Sequencing of the Opportunistic Yeast Pathogen Candida inconspicua Uncovers Its Hybrid Origin.</title>
        <authorList>
            <person name="Mixao V."/>
            <person name="Hansen A.P."/>
            <person name="Saus E."/>
            <person name="Boekhout T."/>
            <person name="Lass-Florl C."/>
            <person name="Gabaldon T."/>
        </authorList>
    </citation>
    <scope>NUCLEOTIDE SEQUENCE [LARGE SCALE GENOMIC DNA]</scope>
    <source>
        <strain evidence="4 5">CBS 180</strain>
    </source>
</reference>
<dbReference type="Gene3D" id="3.40.50.1820">
    <property type="entry name" value="alpha/beta hydrolase"/>
    <property type="match status" value="1"/>
</dbReference>
<dbReference type="InterPro" id="IPR012020">
    <property type="entry name" value="ABHD4"/>
</dbReference>
<comment type="similarity">
    <text evidence="1">Belongs to the AB hydrolase superfamily. AB hydrolase 4 family.</text>
</comment>
<dbReference type="STRING" id="52247.A0A4T0X6D9"/>
<gene>
    <name evidence="4" type="ORF">CANINC_000485</name>
</gene>
<dbReference type="InterPro" id="IPR050960">
    <property type="entry name" value="AB_hydrolase_4_sf"/>
</dbReference>
<feature type="active site" description="Charge relay system" evidence="2">
    <location>
        <position position="256"/>
    </location>
</feature>
<dbReference type="EMBL" id="SELW01000088">
    <property type="protein sequence ID" value="TID30893.1"/>
    <property type="molecule type" value="Genomic_DNA"/>
</dbReference>
<organism evidence="4 5">
    <name type="scientific">Pichia inconspicua</name>
    <dbReference type="NCBI Taxonomy" id="52247"/>
    <lineage>
        <taxon>Eukaryota</taxon>
        <taxon>Fungi</taxon>
        <taxon>Dikarya</taxon>
        <taxon>Ascomycota</taxon>
        <taxon>Saccharomycotina</taxon>
        <taxon>Pichiomycetes</taxon>
        <taxon>Pichiales</taxon>
        <taxon>Pichiaceae</taxon>
        <taxon>Pichia</taxon>
    </lineage>
</organism>